<evidence type="ECO:0000256" key="13">
    <source>
        <dbReference type="PROSITE-ProRule" id="PRU00409"/>
    </source>
</evidence>
<comment type="function">
    <text evidence="10">Cell wall formation.</text>
</comment>
<keyword evidence="9 10" id="KW-0961">Cell wall biogenesis/degradation</keyword>
<comment type="subcellular location">
    <subcellularLocation>
        <location evidence="1 10">Cytoplasm</location>
    </subcellularLocation>
</comment>
<reference evidence="15 16" key="1">
    <citation type="submission" date="2019-10" db="EMBL/GenBank/DDBJ databases">
        <authorList>
            <person name="Blom J."/>
        </authorList>
    </citation>
    <scope>NUCLEOTIDE SEQUENCE [LARGE SCALE GENOMIC DNA]</scope>
    <source>
        <strain evidence="15 16">ES3154-GLU</strain>
    </source>
</reference>
<evidence type="ECO:0000256" key="9">
    <source>
        <dbReference type="ARBA" id="ARBA00023316"/>
    </source>
</evidence>
<dbReference type="GO" id="GO:0009252">
    <property type="term" value="P:peptidoglycan biosynthetic process"/>
    <property type="evidence" value="ECO:0007669"/>
    <property type="project" value="UniProtKB-UniRule"/>
</dbReference>
<keyword evidence="8 10" id="KW-0573">Peptidoglycan synthesis</keyword>
<dbReference type="HAMAP" id="MF_00047">
    <property type="entry name" value="Dala_Dala_lig"/>
    <property type="match status" value="1"/>
</dbReference>
<evidence type="ECO:0000313" key="15">
    <source>
        <dbReference type="EMBL" id="VWL85110.1"/>
    </source>
</evidence>
<sequence length="304" mass="34352">MNKKRVLVIMGGTSTEREVSLKTGEQIYNNLDRGKYIVSKLLINKNEDIFKILSMKDEIDFVYIALHGSFGEDGSVQAILDTMGLKYSGPKMLTSSICMDKNVCKKLVKDYVNVIPGTSMKKDSLLKYEDAKKYGNKLVLKQVNGGSSLGLYIVDNEKDYNNAIVEIFKLSDEIILEKYIKGIEISVPVIDNIVYPTVRITPLKSDTFDYESKYSDDGAIEEVYEFNKSLQEKINSMSKTIYDKINCNSFCRIDYLIDENEVVYMIEVNTLPGMTKASILPKSLMSKGIDYKSALDLLIESSIK</sequence>
<dbReference type="InterPro" id="IPR000291">
    <property type="entry name" value="D-Ala_lig_Van_CS"/>
</dbReference>
<dbReference type="PIRSF" id="PIRSF039102">
    <property type="entry name" value="Ddl/VanB"/>
    <property type="match status" value="1"/>
</dbReference>
<feature type="active site" evidence="11">
    <location>
        <position position="147"/>
    </location>
</feature>
<dbReference type="Gene3D" id="3.30.1490.20">
    <property type="entry name" value="ATP-grasp fold, A domain"/>
    <property type="match status" value="1"/>
</dbReference>
<evidence type="ECO:0000256" key="4">
    <source>
        <dbReference type="ARBA" id="ARBA00022598"/>
    </source>
</evidence>
<dbReference type="UniPathway" id="UPA00219"/>
<dbReference type="AlphaFoldDB" id="A0A6I8MDD4"/>
<evidence type="ECO:0000256" key="2">
    <source>
        <dbReference type="ARBA" id="ARBA00010871"/>
    </source>
</evidence>
<evidence type="ECO:0000256" key="6">
    <source>
        <dbReference type="ARBA" id="ARBA00022840"/>
    </source>
</evidence>
<dbReference type="GO" id="GO:0008716">
    <property type="term" value="F:D-alanine-D-alanine ligase activity"/>
    <property type="evidence" value="ECO:0007669"/>
    <property type="project" value="UniProtKB-UniRule"/>
</dbReference>
<dbReference type="GO" id="GO:0005524">
    <property type="term" value="F:ATP binding"/>
    <property type="evidence" value="ECO:0007669"/>
    <property type="project" value="UniProtKB-UniRule"/>
</dbReference>
<keyword evidence="6 13" id="KW-0067">ATP-binding</keyword>
<dbReference type="NCBIfam" id="NF002378">
    <property type="entry name" value="PRK01372.1"/>
    <property type="match status" value="1"/>
</dbReference>
<gene>
    <name evidence="10" type="primary">ddl</name>
    <name evidence="15" type="ORF">OMES3154_00392</name>
</gene>
<protein>
    <recommendedName>
        <fullName evidence="10">D-alanine--D-alanine ligase</fullName>
        <ecNumber evidence="10">6.3.2.4</ecNumber>
    </recommendedName>
    <alternativeName>
        <fullName evidence="10">D-Ala-D-Ala ligase</fullName>
    </alternativeName>
    <alternativeName>
        <fullName evidence="10">D-alanylalanine synthetase</fullName>
    </alternativeName>
</protein>
<dbReference type="EMBL" id="CABWIB010000001">
    <property type="protein sequence ID" value="VWL85110.1"/>
    <property type="molecule type" value="Genomic_DNA"/>
</dbReference>
<dbReference type="GO" id="GO:0008360">
    <property type="term" value="P:regulation of cell shape"/>
    <property type="evidence" value="ECO:0007669"/>
    <property type="project" value="UniProtKB-KW"/>
</dbReference>
<feature type="binding site" evidence="12">
    <location>
        <position position="269"/>
    </location>
    <ligand>
        <name>Mg(2+)</name>
        <dbReference type="ChEBI" id="CHEBI:18420"/>
        <label>2</label>
    </ligand>
</feature>
<dbReference type="PANTHER" id="PTHR23132">
    <property type="entry name" value="D-ALANINE--D-ALANINE LIGASE"/>
    <property type="match status" value="1"/>
</dbReference>
<evidence type="ECO:0000256" key="12">
    <source>
        <dbReference type="PIRSR" id="PIRSR039102-3"/>
    </source>
</evidence>
<evidence type="ECO:0000256" key="7">
    <source>
        <dbReference type="ARBA" id="ARBA00022960"/>
    </source>
</evidence>
<accession>A0A6I8MDD4</accession>
<dbReference type="Proteomes" id="UP000419017">
    <property type="component" value="Unassembled WGS sequence"/>
</dbReference>
<feature type="active site" evidence="11">
    <location>
        <position position="278"/>
    </location>
</feature>
<feature type="domain" description="ATP-grasp" evidence="14">
    <location>
        <begin position="105"/>
        <end position="300"/>
    </location>
</feature>
<feature type="binding site" evidence="12">
    <location>
        <position position="267"/>
    </location>
    <ligand>
        <name>Mg(2+)</name>
        <dbReference type="ChEBI" id="CHEBI:18420"/>
        <label>2</label>
    </ligand>
</feature>
<dbReference type="InterPro" id="IPR016185">
    <property type="entry name" value="PreATP-grasp_dom_sf"/>
</dbReference>
<keyword evidence="7 10" id="KW-0133">Cell shape</keyword>
<dbReference type="EC" id="6.3.2.4" evidence="10"/>
<comment type="pathway">
    <text evidence="10">Cell wall biogenesis; peptidoglycan biosynthesis.</text>
</comment>
<dbReference type="InterPro" id="IPR005905">
    <property type="entry name" value="D_ala_D_ala"/>
</dbReference>
<keyword evidence="16" id="KW-1185">Reference proteome</keyword>
<dbReference type="Gene3D" id="3.40.50.20">
    <property type="match status" value="1"/>
</dbReference>
<dbReference type="GO" id="GO:0071555">
    <property type="term" value="P:cell wall organization"/>
    <property type="evidence" value="ECO:0007669"/>
    <property type="project" value="UniProtKB-KW"/>
</dbReference>
<evidence type="ECO:0000256" key="10">
    <source>
        <dbReference type="HAMAP-Rule" id="MF_00047"/>
    </source>
</evidence>
<feature type="binding site" evidence="12">
    <location>
        <position position="267"/>
    </location>
    <ligand>
        <name>Mg(2+)</name>
        <dbReference type="ChEBI" id="CHEBI:18420"/>
        <label>1</label>
    </ligand>
</feature>
<dbReference type="PROSITE" id="PS00843">
    <property type="entry name" value="DALA_DALA_LIGASE_1"/>
    <property type="match status" value="1"/>
</dbReference>
<keyword evidence="12" id="KW-0479">Metal-binding</keyword>
<evidence type="ECO:0000256" key="8">
    <source>
        <dbReference type="ARBA" id="ARBA00022984"/>
    </source>
</evidence>
<comment type="similarity">
    <text evidence="2 10">Belongs to the D-alanine--D-alanine ligase family.</text>
</comment>
<keyword evidence="4 10" id="KW-0436">Ligase</keyword>
<dbReference type="Pfam" id="PF01820">
    <property type="entry name" value="Dala_Dala_lig_N"/>
    <property type="match status" value="2"/>
</dbReference>
<dbReference type="SUPFAM" id="SSF56059">
    <property type="entry name" value="Glutathione synthetase ATP-binding domain-like"/>
    <property type="match status" value="1"/>
</dbReference>
<comment type="catalytic activity">
    <reaction evidence="10">
        <text>2 D-alanine + ATP = D-alanyl-D-alanine + ADP + phosphate + H(+)</text>
        <dbReference type="Rhea" id="RHEA:11224"/>
        <dbReference type="ChEBI" id="CHEBI:15378"/>
        <dbReference type="ChEBI" id="CHEBI:30616"/>
        <dbReference type="ChEBI" id="CHEBI:43474"/>
        <dbReference type="ChEBI" id="CHEBI:57416"/>
        <dbReference type="ChEBI" id="CHEBI:57822"/>
        <dbReference type="ChEBI" id="CHEBI:456216"/>
        <dbReference type="EC" id="6.3.2.4"/>
    </reaction>
</comment>
<dbReference type="PROSITE" id="PS50975">
    <property type="entry name" value="ATP_GRASP"/>
    <property type="match status" value="1"/>
</dbReference>
<dbReference type="PANTHER" id="PTHR23132:SF23">
    <property type="entry name" value="D-ALANINE--D-ALANINE LIGASE B"/>
    <property type="match status" value="1"/>
</dbReference>
<dbReference type="InterPro" id="IPR011761">
    <property type="entry name" value="ATP-grasp"/>
</dbReference>
<dbReference type="Pfam" id="PF07478">
    <property type="entry name" value="Dala_Dala_lig_C"/>
    <property type="match status" value="1"/>
</dbReference>
<keyword evidence="12" id="KW-0460">Magnesium</keyword>
<feature type="active site" evidence="11">
    <location>
        <position position="16"/>
    </location>
</feature>
<evidence type="ECO:0000259" key="14">
    <source>
        <dbReference type="PROSITE" id="PS50975"/>
    </source>
</evidence>
<evidence type="ECO:0000256" key="3">
    <source>
        <dbReference type="ARBA" id="ARBA00022490"/>
    </source>
</evidence>
<evidence type="ECO:0000313" key="16">
    <source>
        <dbReference type="Proteomes" id="UP000419017"/>
    </source>
</evidence>
<name>A0A6I8MDD4_9FUSO</name>
<comment type="cofactor">
    <cofactor evidence="12">
        <name>Mg(2+)</name>
        <dbReference type="ChEBI" id="CHEBI:18420"/>
    </cofactor>
    <cofactor evidence="12">
        <name>Mn(2+)</name>
        <dbReference type="ChEBI" id="CHEBI:29035"/>
    </cofactor>
    <text evidence="12">Binds 2 magnesium or manganese ions per subunit.</text>
</comment>
<dbReference type="GO" id="GO:0046872">
    <property type="term" value="F:metal ion binding"/>
    <property type="evidence" value="ECO:0007669"/>
    <property type="project" value="UniProtKB-KW"/>
</dbReference>
<keyword evidence="5 13" id="KW-0547">Nucleotide-binding</keyword>
<keyword evidence="12" id="KW-0464">Manganese</keyword>
<dbReference type="RefSeq" id="WP_156683132.1">
    <property type="nucleotide sequence ID" value="NZ_CABWIB010000001.1"/>
</dbReference>
<dbReference type="InterPro" id="IPR011127">
    <property type="entry name" value="Dala_Dala_lig_N"/>
</dbReference>
<evidence type="ECO:0000256" key="5">
    <source>
        <dbReference type="ARBA" id="ARBA00022741"/>
    </source>
</evidence>
<keyword evidence="3 10" id="KW-0963">Cytoplasm</keyword>
<evidence type="ECO:0000256" key="1">
    <source>
        <dbReference type="ARBA" id="ARBA00004496"/>
    </source>
</evidence>
<proteinExistence type="inferred from homology"/>
<dbReference type="GO" id="GO:0005737">
    <property type="term" value="C:cytoplasm"/>
    <property type="evidence" value="ECO:0007669"/>
    <property type="project" value="UniProtKB-SubCell"/>
</dbReference>
<dbReference type="Gene3D" id="3.30.470.20">
    <property type="entry name" value="ATP-grasp fold, B domain"/>
    <property type="match status" value="1"/>
</dbReference>
<dbReference type="InterPro" id="IPR011095">
    <property type="entry name" value="Dala_Dala_lig_C"/>
</dbReference>
<dbReference type="InterPro" id="IPR013815">
    <property type="entry name" value="ATP_grasp_subdomain_1"/>
</dbReference>
<dbReference type="SUPFAM" id="SSF52440">
    <property type="entry name" value="PreATP-grasp domain"/>
    <property type="match status" value="1"/>
</dbReference>
<feature type="binding site" evidence="12">
    <location>
        <position position="254"/>
    </location>
    <ligand>
        <name>Mg(2+)</name>
        <dbReference type="ChEBI" id="CHEBI:18420"/>
        <label>1</label>
    </ligand>
</feature>
<organism evidence="15 16">
    <name type="scientific">Oceanivirga miroungae</name>
    <dbReference type="NCBI Taxonomy" id="1130046"/>
    <lineage>
        <taxon>Bacteria</taxon>
        <taxon>Fusobacteriati</taxon>
        <taxon>Fusobacteriota</taxon>
        <taxon>Fusobacteriia</taxon>
        <taxon>Fusobacteriales</taxon>
        <taxon>Leptotrichiaceae</taxon>
        <taxon>Oceanivirga</taxon>
    </lineage>
</organism>
<evidence type="ECO:0000256" key="11">
    <source>
        <dbReference type="PIRSR" id="PIRSR039102-1"/>
    </source>
</evidence>